<comment type="subunit">
    <text evidence="5">Self-interacts. Interacts with FtsZ.</text>
</comment>
<comment type="subcellular location">
    <subcellularLocation>
        <location evidence="5">Cell membrane</location>
        <topology evidence="5">Peripheral membrane protein</topology>
        <orientation evidence="5">Cytoplasmic side</orientation>
    </subcellularLocation>
    <text evidence="5">Localizes to the Z ring in an FtsZ-dependent manner. Targeted to the membrane through a conserved C-terminal amphipathic helix.</text>
</comment>
<dbReference type="PIRSF" id="PIRSF003101">
    <property type="entry name" value="FtsA"/>
    <property type="match status" value="1"/>
</dbReference>
<accession>A0A932EP22</accession>
<gene>
    <name evidence="5 8" type="primary">ftsA</name>
    <name evidence="8" type="ORF">HYX28_06155</name>
</gene>
<evidence type="ECO:0000256" key="5">
    <source>
        <dbReference type="HAMAP-Rule" id="MF_02033"/>
    </source>
</evidence>
<protein>
    <recommendedName>
        <fullName evidence="5 6">Cell division protein FtsA</fullName>
    </recommendedName>
</protein>
<dbReference type="HAMAP" id="MF_02033">
    <property type="entry name" value="FtsA"/>
    <property type="match status" value="1"/>
</dbReference>
<dbReference type="SMART" id="SM00842">
    <property type="entry name" value="FtsA"/>
    <property type="match status" value="1"/>
</dbReference>
<evidence type="ECO:0000256" key="4">
    <source>
        <dbReference type="ARBA" id="ARBA00023306"/>
    </source>
</evidence>
<keyword evidence="2 5" id="KW-0132">Cell division</keyword>
<organism evidence="8 9">
    <name type="scientific">Candidatus Korobacter versatilis</name>
    <dbReference type="NCBI Taxonomy" id="658062"/>
    <lineage>
        <taxon>Bacteria</taxon>
        <taxon>Pseudomonadati</taxon>
        <taxon>Acidobacteriota</taxon>
        <taxon>Terriglobia</taxon>
        <taxon>Terriglobales</taxon>
        <taxon>Candidatus Korobacteraceae</taxon>
        <taxon>Candidatus Korobacter</taxon>
    </lineage>
</organism>
<name>A0A932EP22_9BACT</name>
<comment type="similarity">
    <text evidence="5 6">Belongs to the FtsA/MreB family.</text>
</comment>
<dbReference type="Pfam" id="PF14450">
    <property type="entry name" value="FtsA"/>
    <property type="match status" value="1"/>
</dbReference>
<keyword evidence="3 5" id="KW-0472">Membrane</keyword>
<dbReference type="Gene3D" id="3.30.420.40">
    <property type="match status" value="2"/>
</dbReference>
<dbReference type="PANTHER" id="PTHR32432">
    <property type="entry name" value="CELL DIVISION PROTEIN FTSA-RELATED"/>
    <property type="match status" value="1"/>
</dbReference>
<feature type="domain" description="SHS2" evidence="7">
    <location>
        <begin position="9"/>
        <end position="196"/>
    </location>
</feature>
<evidence type="ECO:0000256" key="1">
    <source>
        <dbReference type="ARBA" id="ARBA00022475"/>
    </source>
</evidence>
<dbReference type="NCBIfam" id="TIGR01174">
    <property type="entry name" value="ftsA"/>
    <property type="match status" value="1"/>
</dbReference>
<evidence type="ECO:0000313" key="8">
    <source>
        <dbReference type="EMBL" id="MBI2678345.1"/>
    </source>
</evidence>
<reference evidence="8" key="1">
    <citation type="submission" date="2020-07" db="EMBL/GenBank/DDBJ databases">
        <title>Huge and variable diversity of episymbiotic CPR bacteria and DPANN archaea in groundwater ecosystems.</title>
        <authorList>
            <person name="He C.Y."/>
            <person name="Keren R."/>
            <person name="Whittaker M."/>
            <person name="Farag I.F."/>
            <person name="Doudna J."/>
            <person name="Cate J.H.D."/>
            <person name="Banfield J.F."/>
        </authorList>
    </citation>
    <scope>NUCLEOTIDE SEQUENCE</scope>
    <source>
        <strain evidence="8">NC_groundwater_580_Pr5_B-0.1um_64_19</strain>
    </source>
</reference>
<dbReference type="InterPro" id="IPR003494">
    <property type="entry name" value="SHS2_FtsA"/>
</dbReference>
<evidence type="ECO:0000256" key="3">
    <source>
        <dbReference type="ARBA" id="ARBA00023136"/>
    </source>
</evidence>
<evidence type="ECO:0000259" key="7">
    <source>
        <dbReference type="SMART" id="SM00842"/>
    </source>
</evidence>
<comment type="caution">
    <text evidence="8">The sequence shown here is derived from an EMBL/GenBank/DDBJ whole genome shotgun (WGS) entry which is preliminary data.</text>
</comment>
<dbReference type="GO" id="GO:0032153">
    <property type="term" value="C:cell division site"/>
    <property type="evidence" value="ECO:0007669"/>
    <property type="project" value="UniProtKB-UniRule"/>
</dbReference>
<dbReference type="InterPro" id="IPR043129">
    <property type="entry name" value="ATPase_NBD"/>
</dbReference>
<dbReference type="GO" id="GO:0043093">
    <property type="term" value="P:FtsZ-dependent cytokinesis"/>
    <property type="evidence" value="ECO:0007669"/>
    <property type="project" value="UniProtKB-UniRule"/>
</dbReference>
<keyword evidence="1 5" id="KW-1003">Cell membrane</keyword>
<sequence>MGKEQPDLLTAIDVGSAKVCAVVAEITETGVRYRGHGVAESRGTRKGVIVDLDKAVSSVQRAVEQAETVAEVSVESAVVGVAGPHVRGVNSRGGIAIGSRSREISREDVRAAVERARAVSLPPDREVLHLLPQEFILDDHNGIRDPAGMVGAKLEVQVHLATAASTATQNVVTAVNRAGIHVDDTIYEPLAAADAVLKADERELGVCLCDIGAGSTDIIVFFEGAVAHTGVVPIGGDHFTNDVAVGLRTPLAEAEKIKKLFGNGMVTRVPEGNEIEVPAVGDRPSRLMPQRLLAEILEPRAYELFEMLRDHLRQAGVYELCGAGTVLTGGAARLPSMAEVAENVVRKPSRVASPSPISKMPVSLAEPEFASVVGLVFYGHRTRLARGPQEQGIGAKLKSLFARKSG</sequence>
<proteinExistence type="inferred from homology"/>
<dbReference type="InterPro" id="IPR020823">
    <property type="entry name" value="Cell_div_FtsA"/>
</dbReference>
<dbReference type="Proteomes" id="UP000779809">
    <property type="component" value="Unassembled WGS sequence"/>
</dbReference>
<dbReference type="EMBL" id="JACPNR010000007">
    <property type="protein sequence ID" value="MBI2678345.1"/>
    <property type="molecule type" value="Genomic_DNA"/>
</dbReference>
<evidence type="ECO:0000256" key="2">
    <source>
        <dbReference type="ARBA" id="ARBA00022618"/>
    </source>
</evidence>
<dbReference type="PANTHER" id="PTHR32432:SF4">
    <property type="entry name" value="CELL DIVISION PROTEIN FTSA"/>
    <property type="match status" value="1"/>
</dbReference>
<keyword evidence="4 5" id="KW-0131">Cell cycle</keyword>
<evidence type="ECO:0000256" key="6">
    <source>
        <dbReference type="PIRNR" id="PIRNR003101"/>
    </source>
</evidence>
<dbReference type="GO" id="GO:0009898">
    <property type="term" value="C:cytoplasmic side of plasma membrane"/>
    <property type="evidence" value="ECO:0007669"/>
    <property type="project" value="UniProtKB-UniRule"/>
</dbReference>
<dbReference type="SUPFAM" id="SSF53067">
    <property type="entry name" value="Actin-like ATPase domain"/>
    <property type="match status" value="2"/>
</dbReference>
<dbReference type="InterPro" id="IPR050696">
    <property type="entry name" value="FtsA/MreB"/>
</dbReference>
<dbReference type="CDD" id="cd24048">
    <property type="entry name" value="ASKHA_NBD_FtsA"/>
    <property type="match status" value="1"/>
</dbReference>
<dbReference type="AlphaFoldDB" id="A0A932EP22"/>
<comment type="function">
    <text evidence="5 6">Cell division protein that is involved in the assembly of the Z ring. May serve as a membrane anchor for the Z ring.</text>
</comment>
<dbReference type="Pfam" id="PF02491">
    <property type="entry name" value="SHS2_FTSA"/>
    <property type="match status" value="1"/>
</dbReference>
<evidence type="ECO:0000313" key="9">
    <source>
        <dbReference type="Proteomes" id="UP000779809"/>
    </source>
</evidence>
<dbReference type="Gene3D" id="3.30.1490.110">
    <property type="match status" value="1"/>
</dbReference>